<dbReference type="HOGENOM" id="CLU_010194_1_2_7"/>
<sequence length="235" mass="24818">MELKGKKAVVLGGTSGIGLATTHQLTAEGARVVAVSRNPQRAKDRVGEGVDLKAIDVRDRDALAALFSDEAPFDILVNAATGGTRARGPFLEMDLDGYQASFDKLWGYTNSVRLAAEHMDERGTIVPVRGTPARRSKPGQVALASVGGAVESFVRALAPEIAPRRINVISPGVIDTPMFGEDVDNRQPMLNNATASHVIPRAGTADEVASGILFVIKNDFVTGTTVDVDGGWLLS</sequence>
<name>W4LGI1_ENTF1</name>
<dbReference type="Gene3D" id="3.40.50.720">
    <property type="entry name" value="NAD(P)-binding Rossmann-like Domain"/>
    <property type="match status" value="1"/>
</dbReference>
<dbReference type="InterPro" id="IPR051122">
    <property type="entry name" value="SDR_DHRS6-like"/>
</dbReference>
<evidence type="ECO:0000256" key="1">
    <source>
        <dbReference type="ARBA" id="ARBA00006484"/>
    </source>
</evidence>
<evidence type="ECO:0000313" key="3">
    <source>
        <dbReference type="EMBL" id="ETW97117.1"/>
    </source>
</evidence>
<evidence type="ECO:0008006" key="5">
    <source>
        <dbReference type="Google" id="ProtNLM"/>
    </source>
</evidence>
<dbReference type="Pfam" id="PF13561">
    <property type="entry name" value="adh_short_C2"/>
    <property type="match status" value="1"/>
</dbReference>
<dbReference type="SUPFAM" id="SSF51735">
    <property type="entry name" value="NAD(P)-binding Rossmann-fold domains"/>
    <property type="match status" value="1"/>
</dbReference>
<evidence type="ECO:0000313" key="4">
    <source>
        <dbReference type="Proteomes" id="UP000019141"/>
    </source>
</evidence>
<protein>
    <recommendedName>
        <fullName evidence="5">Short-chain dehydrogenase</fullName>
    </recommendedName>
</protein>
<keyword evidence="2" id="KW-0560">Oxidoreductase</keyword>
<dbReference type="PANTHER" id="PTHR43477">
    <property type="entry name" value="DIHYDROANTICAPSIN 7-DEHYDROGENASE"/>
    <property type="match status" value="1"/>
</dbReference>
<dbReference type="InterPro" id="IPR002347">
    <property type="entry name" value="SDR_fam"/>
</dbReference>
<comment type="caution">
    <text evidence="3">The sequence shown here is derived from an EMBL/GenBank/DDBJ whole genome shotgun (WGS) entry which is preliminary data.</text>
</comment>
<dbReference type="PRINTS" id="PR00081">
    <property type="entry name" value="GDHRDH"/>
</dbReference>
<evidence type="ECO:0000256" key="2">
    <source>
        <dbReference type="ARBA" id="ARBA00023002"/>
    </source>
</evidence>
<dbReference type="AlphaFoldDB" id="W4LGI1"/>
<keyword evidence="4" id="KW-1185">Reference proteome</keyword>
<accession>W4LGI1</accession>
<organism evidence="3 4">
    <name type="scientific">Entotheonella factor</name>
    <dbReference type="NCBI Taxonomy" id="1429438"/>
    <lineage>
        <taxon>Bacteria</taxon>
        <taxon>Pseudomonadati</taxon>
        <taxon>Nitrospinota/Tectimicrobiota group</taxon>
        <taxon>Candidatus Tectimicrobiota</taxon>
        <taxon>Candidatus Entotheonellia</taxon>
        <taxon>Candidatus Entotheonellales</taxon>
        <taxon>Candidatus Entotheonellaceae</taxon>
        <taxon>Candidatus Entotheonella</taxon>
    </lineage>
</organism>
<dbReference type="InterPro" id="IPR036291">
    <property type="entry name" value="NAD(P)-bd_dom_sf"/>
</dbReference>
<dbReference type="PANTHER" id="PTHR43477:SF1">
    <property type="entry name" value="DIHYDROANTICAPSIN 7-DEHYDROGENASE"/>
    <property type="match status" value="1"/>
</dbReference>
<dbReference type="GO" id="GO:0016491">
    <property type="term" value="F:oxidoreductase activity"/>
    <property type="evidence" value="ECO:0007669"/>
    <property type="project" value="UniProtKB-KW"/>
</dbReference>
<dbReference type="EMBL" id="AZHW01000700">
    <property type="protein sequence ID" value="ETW97117.1"/>
    <property type="molecule type" value="Genomic_DNA"/>
</dbReference>
<proteinExistence type="inferred from homology"/>
<comment type="similarity">
    <text evidence="1">Belongs to the short-chain dehydrogenases/reductases (SDR) family.</text>
</comment>
<dbReference type="Proteomes" id="UP000019141">
    <property type="component" value="Unassembled WGS sequence"/>
</dbReference>
<gene>
    <name evidence="3" type="ORF">ETSY1_23860</name>
</gene>
<reference evidence="3 4" key="1">
    <citation type="journal article" date="2014" name="Nature">
        <title>An environmental bacterial taxon with a large and distinct metabolic repertoire.</title>
        <authorList>
            <person name="Wilson M.C."/>
            <person name="Mori T."/>
            <person name="Ruckert C."/>
            <person name="Uria A.R."/>
            <person name="Helf M.J."/>
            <person name="Takada K."/>
            <person name="Gernert C."/>
            <person name="Steffens U.A."/>
            <person name="Heycke N."/>
            <person name="Schmitt S."/>
            <person name="Rinke C."/>
            <person name="Helfrich E.J."/>
            <person name="Brachmann A.O."/>
            <person name="Gurgui C."/>
            <person name="Wakimoto T."/>
            <person name="Kracht M."/>
            <person name="Crusemann M."/>
            <person name="Hentschel U."/>
            <person name="Abe I."/>
            <person name="Matsunaga S."/>
            <person name="Kalinowski J."/>
            <person name="Takeyama H."/>
            <person name="Piel J."/>
        </authorList>
    </citation>
    <scope>NUCLEOTIDE SEQUENCE [LARGE SCALE GENOMIC DNA]</scope>
    <source>
        <strain evidence="4">TSY1</strain>
    </source>
</reference>